<keyword evidence="2" id="KW-1185">Reference proteome</keyword>
<dbReference type="Proteomes" id="UP001419268">
    <property type="component" value="Unassembled WGS sequence"/>
</dbReference>
<dbReference type="EMBL" id="JBBNAG010000005">
    <property type="protein sequence ID" value="KAK9133480.1"/>
    <property type="molecule type" value="Genomic_DNA"/>
</dbReference>
<protein>
    <submittedName>
        <fullName evidence="1">Uncharacterized protein</fullName>
    </submittedName>
</protein>
<comment type="caution">
    <text evidence="1">The sequence shown here is derived from an EMBL/GenBank/DDBJ whole genome shotgun (WGS) entry which is preliminary data.</text>
</comment>
<evidence type="ECO:0000313" key="2">
    <source>
        <dbReference type="Proteomes" id="UP001419268"/>
    </source>
</evidence>
<sequence length="62" mass="6900">MHQGDTVVTLSLQQCLIKPQDQHVKAYQMRSKTLDHASRYAAPQAPTSSPILDIDFSLSFSP</sequence>
<accession>A0AAP0PA56</accession>
<gene>
    <name evidence="1" type="ORF">Scep_013008</name>
</gene>
<organism evidence="1 2">
    <name type="scientific">Stephania cephalantha</name>
    <dbReference type="NCBI Taxonomy" id="152367"/>
    <lineage>
        <taxon>Eukaryota</taxon>
        <taxon>Viridiplantae</taxon>
        <taxon>Streptophyta</taxon>
        <taxon>Embryophyta</taxon>
        <taxon>Tracheophyta</taxon>
        <taxon>Spermatophyta</taxon>
        <taxon>Magnoliopsida</taxon>
        <taxon>Ranunculales</taxon>
        <taxon>Menispermaceae</taxon>
        <taxon>Menispermoideae</taxon>
        <taxon>Cissampelideae</taxon>
        <taxon>Stephania</taxon>
    </lineage>
</organism>
<proteinExistence type="predicted"/>
<name>A0AAP0PA56_9MAGN</name>
<dbReference type="AlphaFoldDB" id="A0AAP0PA56"/>
<evidence type="ECO:0000313" key="1">
    <source>
        <dbReference type="EMBL" id="KAK9133480.1"/>
    </source>
</evidence>
<reference evidence="1 2" key="1">
    <citation type="submission" date="2024-01" db="EMBL/GenBank/DDBJ databases">
        <title>Genome assemblies of Stephania.</title>
        <authorList>
            <person name="Yang L."/>
        </authorList>
    </citation>
    <scope>NUCLEOTIDE SEQUENCE [LARGE SCALE GENOMIC DNA]</scope>
    <source>
        <strain evidence="1">JXDWG</strain>
        <tissue evidence="1">Leaf</tissue>
    </source>
</reference>